<feature type="compositionally biased region" description="Basic and acidic residues" evidence="1">
    <location>
        <begin position="1"/>
        <end position="21"/>
    </location>
</feature>
<dbReference type="Pfam" id="PF15925">
    <property type="entry name" value="SOSSC"/>
    <property type="match status" value="1"/>
</dbReference>
<evidence type="ECO:0000313" key="3">
    <source>
        <dbReference type="Proteomes" id="UP001292079"/>
    </source>
</evidence>
<dbReference type="AlphaFoldDB" id="A0AAE1ZKN3"/>
<reference evidence="2" key="2">
    <citation type="journal article" date="2023" name="Infect Dis Poverty">
        <title>Chromosome-scale genome of the human blood fluke Schistosoma mekongi and its implications for public health.</title>
        <authorList>
            <person name="Zhou M."/>
            <person name="Xu L."/>
            <person name="Xu D."/>
            <person name="Chen W."/>
            <person name="Khan J."/>
            <person name="Hu Y."/>
            <person name="Huang H."/>
            <person name="Wei H."/>
            <person name="Zhang Y."/>
            <person name="Chusongsang P."/>
            <person name="Tanasarnprasert K."/>
            <person name="Hu X."/>
            <person name="Limpanont Y."/>
            <person name="Lv Z."/>
        </authorList>
    </citation>
    <scope>NUCLEOTIDE SEQUENCE</scope>
    <source>
        <strain evidence="2">LV_2022a</strain>
    </source>
</reference>
<organism evidence="2 3">
    <name type="scientific">Schistosoma mekongi</name>
    <name type="common">Parasitic worm</name>
    <dbReference type="NCBI Taxonomy" id="38744"/>
    <lineage>
        <taxon>Eukaryota</taxon>
        <taxon>Metazoa</taxon>
        <taxon>Spiralia</taxon>
        <taxon>Lophotrochozoa</taxon>
        <taxon>Platyhelminthes</taxon>
        <taxon>Trematoda</taxon>
        <taxon>Digenea</taxon>
        <taxon>Strigeidida</taxon>
        <taxon>Schistosomatoidea</taxon>
        <taxon>Schistosomatidae</taxon>
        <taxon>Schistosoma</taxon>
    </lineage>
</organism>
<dbReference type="InterPro" id="IPR031821">
    <property type="entry name" value="SOSSC"/>
</dbReference>
<dbReference type="Proteomes" id="UP001292079">
    <property type="component" value="Unassembled WGS sequence"/>
</dbReference>
<dbReference type="EMBL" id="JALJAT010000001">
    <property type="protein sequence ID" value="KAK4475635.1"/>
    <property type="molecule type" value="Genomic_DNA"/>
</dbReference>
<dbReference type="GO" id="GO:0070876">
    <property type="term" value="C:SOSS complex"/>
    <property type="evidence" value="ECO:0007669"/>
    <property type="project" value="InterPro"/>
</dbReference>
<gene>
    <name evidence="2" type="ORF">MN116_000906</name>
</gene>
<comment type="caution">
    <text evidence="2">The sequence shown here is derived from an EMBL/GenBank/DDBJ whole genome shotgun (WGS) entry which is preliminary data.</text>
</comment>
<proteinExistence type="predicted"/>
<reference evidence="2" key="1">
    <citation type="submission" date="2022-04" db="EMBL/GenBank/DDBJ databases">
        <authorList>
            <person name="Xu L."/>
            <person name="Lv Z."/>
        </authorList>
    </citation>
    <scope>NUCLEOTIDE SEQUENCE</scope>
    <source>
        <strain evidence="2">LV_2022a</strain>
    </source>
</reference>
<accession>A0AAE1ZKN3</accession>
<evidence type="ECO:0000313" key="2">
    <source>
        <dbReference type="EMBL" id="KAK4475635.1"/>
    </source>
</evidence>
<feature type="region of interest" description="Disordered" evidence="1">
    <location>
        <begin position="1"/>
        <end position="31"/>
    </location>
</feature>
<keyword evidence="3" id="KW-1185">Reference proteome</keyword>
<name>A0AAE1ZKN3_SCHME</name>
<evidence type="ECO:0000256" key="1">
    <source>
        <dbReference type="SAM" id="MobiDB-lite"/>
    </source>
</evidence>
<protein>
    <submittedName>
        <fullName evidence="2">Uncharacterized protein</fullName>
    </submittedName>
</protein>
<dbReference type="GO" id="GO:0006281">
    <property type="term" value="P:DNA repair"/>
    <property type="evidence" value="ECO:0007669"/>
    <property type="project" value="InterPro"/>
</dbReference>
<sequence>METNDVKRSRKLLDAPDERKSSGSGNYFMNSIRPVQMDPDKYPGFYVFQESVLGNVILPVIPRNETNK</sequence>